<dbReference type="PROSITE" id="PS51257">
    <property type="entry name" value="PROKAR_LIPOPROTEIN"/>
    <property type="match status" value="1"/>
</dbReference>
<evidence type="ECO:0000256" key="1">
    <source>
        <dbReference type="SAM" id="SignalP"/>
    </source>
</evidence>
<gene>
    <name evidence="2" type="ORF">FVP77_00915</name>
</gene>
<accession>A0A5C8I1Z4</accession>
<organism evidence="2 3">
    <name type="scientific">Microbacterium hatanonis</name>
    <dbReference type="NCBI Taxonomy" id="404366"/>
    <lineage>
        <taxon>Bacteria</taxon>
        <taxon>Bacillati</taxon>
        <taxon>Actinomycetota</taxon>
        <taxon>Actinomycetes</taxon>
        <taxon>Micrococcales</taxon>
        <taxon>Microbacteriaceae</taxon>
        <taxon>Microbacterium</taxon>
    </lineage>
</organism>
<name>A0A5C8I1Z4_9MICO</name>
<comment type="caution">
    <text evidence="2">The sequence shown here is derived from an EMBL/GenBank/DDBJ whole genome shotgun (WGS) entry which is preliminary data.</text>
</comment>
<proteinExistence type="predicted"/>
<evidence type="ECO:0000313" key="3">
    <source>
        <dbReference type="Proteomes" id="UP000321034"/>
    </source>
</evidence>
<feature type="chain" id="PRO_5039122158" description="Septum formation-related domain-containing protein" evidence="1">
    <location>
        <begin position="26"/>
        <end position="338"/>
    </location>
</feature>
<sequence>MRRGSVIASVCAVAGMLLLSGCGGAPGVLPEPRGEATIVDEMVCADPLGEAEAPAAGTVPDGFAPVAVYRCGPFATRELDGGAVWSGTLVERFEGDLAPFLSAIGAPSDPRWFGACAANMVAAPDLWAEDAAGRFVRLSYPSTGCSQPKLDAVDEQFARLALADEVFTPLSLLSTPEAVAAGCETRASVTVLNILTSGAETLRSQPADGGSGESVATIPDDSAVLPAAADVGGLRACVYASDTTEGGVRMVGDEGIFAGVLHLDAAEAAAALAEVSGAAEASAHCPEVASRFVVAQPLGARSGAEGFTVELDGCRRVVDPAFRTLAASDVLISLVSPR</sequence>
<reference evidence="2 3" key="1">
    <citation type="submission" date="2019-08" db="EMBL/GenBank/DDBJ databases">
        <authorList>
            <person name="Dong K."/>
        </authorList>
    </citation>
    <scope>NUCLEOTIDE SEQUENCE [LARGE SCALE GENOMIC DNA]</scope>
    <source>
        <strain evidence="2 3">JCM14558</strain>
    </source>
</reference>
<dbReference type="Proteomes" id="UP000321034">
    <property type="component" value="Unassembled WGS sequence"/>
</dbReference>
<protein>
    <recommendedName>
        <fullName evidence="4">Septum formation-related domain-containing protein</fullName>
    </recommendedName>
</protein>
<keyword evidence="3" id="KW-1185">Reference proteome</keyword>
<dbReference type="OrthoDB" id="4457696at2"/>
<dbReference type="RefSeq" id="WP_147892834.1">
    <property type="nucleotide sequence ID" value="NZ_BAAANR010000001.1"/>
</dbReference>
<evidence type="ECO:0000313" key="2">
    <source>
        <dbReference type="EMBL" id="TXK12090.1"/>
    </source>
</evidence>
<dbReference type="AlphaFoldDB" id="A0A5C8I1Z4"/>
<evidence type="ECO:0008006" key="4">
    <source>
        <dbReference type="Google" id="ProtNLM"/>
    </source>
</evidence>
<feature type="signal peptide" evidence="1">
    <location>
        <begin position="1"/>
        <end position="25"/>
    </location>
</feature>
<keyword evidence="1" id="KW-0732">Signal</keyword>
<dbReference type="EMBL" id="VRSV01000001">
    <property type="protein sequence ID" value="TXK12090.1"/>
    <property type="molecule type" value="Genomic_DNA"/>
</dbReference>